<dbReference type="PROSITE" id="PS50069">
    <property type="entry name" value="CULLIN_2"/>
    <property type="match status" value="1"/>
</dbReference>
<dbReference type="STRING" id="933084.A0A067Q9K2"/>
<dbReference type="FunFam" id="1.20.1310.10:FF:000001">
    <property type="entry name" value="Cullin 3"/>
    <property type="match status" value="1"/>
</dbReference>
<dbReference type="SUPFAM" id="SSF75632">
    <property type="entry name" value="Cullin homology domain"/>
    <property type="match status" value="1"/>
</dbReference>
<gene>
    <name evidence="8" type="ORF">JAAARDRAFT_33992</name>
</gene>
<dbReference type="InterPro" id="IPR019559">
    <property type="entry name" value="Cullin_neddylation_domain"/>
</dbReference>
<feature type="domain" description="Cullin family profile" evidence="7">
    <location>
        <begin position="423"/>
        <end position="654"/>
    </location>
</feature>
<dbReference type="InterPro" id="IPR059120">
    <property type="entry name" value="Cullin-like_AB"/>
</dbReference>
<name>A0A067Q9K2_9AGAM</name>
<evidence type="ECO:0000256" key="1">
    <source>
        <dbReference type="ARBA" id="ARBA00006019"/>
    </source>
</evidence>
<keyword evidence="2" id="KW-1017">Isopeptide bond</keyword>
<feature type="compositionally biased region" description="Acidic residues" evidence="6">
    <location>
        <begin position="346"/>
        <end position="355"/>
    </location>
</feature>
<dbReference type="PANTHER" id="PTHR11932">
    <property type="entry name" value="CULLIN"/>
    <property type="match status" value="1"/>
</dbReference>
<dbReference type="FunFam" id="1.10.10.10:FF:000014">
    <property type="entry name" value="Cullin 1"/>
    <property type="match status" value="1"/>
</dbReference>
<dbReference type="OrthoDB" id="27073at2759"/>
<keyword evidence="3" id="KW-0832">Ubl conjugation</keyword>
<dbReference type="SUPFAM" id="SSF74788">
    <property type="entry name" value="Cullin repeat-like"/>
    <property type="match status" value="1"/>
</dbReference>
<evidence type="ECO:0000256" key="6">
    <source>
        <dbReference type="SAM" id="MobiDB-lite"/>
    </source>
</evidence>
<feature type="region of interest" description="Disordered" evidence="6">
    <location>
        <begin position="334"/>
        <end position="369"/>
    </location>
</feature>
<keyword evidence="9" id="KW-1185">Reference proteome</keyword>
<dbReference type="GO" id="GO:0031461">
    <property type="term" value="C:cullin-RING ubiquitin ligase complex"/>
    <property type="evidence" value="ECO:0007669"/>
    <property type="project" value="InterPro"/>
</dbReference>
<dbReference type="FunFam" id="1.20.1310.10:FF:000002">
    <property type="entry name" value="cullin-3 isoform X1"/>
    <property type="match status" value="1"/>
</dbReference>
<dbReference type="InParanoid" id="A0A067Q9K2"/>
<dbReference type="Proteomes" id="UP000027265">
    <property type="component" value="Unassembled WGS sequence"/>
</dbReference>
<comment type="similarity">
    <text evidence="1 4 5">Belongs to the cullin family.</text>
</comment>
<dbReference type="GO" id="GO:0006511">
    <property type="term" value="P:ubiquitin-dependent protein catabolic process"/>
    <property type="evidence" value="ECO:0007669"/>
    <property type="project" value="InterPro"/>
</dbReference>
<dbReference type="SMART" id="SM00182">
    <property type="entry name" value="CULLIN"/>
    <property type="match status" value="1"/>
</dbReference>
<dbReference type="AlphaFoldDB" id="A0A067Q9K2"/>
<evidence type="ECO:0000313" key="9">
    <source>
        <dbReference type="Proteomes" id="UP000027265"/>
    </source>
</evidence>
<dbReference type="Gene3D" id="1.20.1310.10">
    <property type="entry name" value="Cullin Repeats"/>
    <property type="match status" value="4"/>
</dbReference>
<dbReference type="FunCoup" id="A0A067Q9K2">
    <property type="interactions" value="596"/>
</dbReference>
<dbReference type="PROSITE" id="PS01256">
    <property type="entry name" value="CULLIN_1"/>
    <property type="match status" value="1"/>
</dbReference>
<dbReference type="InterPro" id="IPR016158">
    <property type="entry name" value="Cullin_homology"/>
</dbReference>
<dbReference type="EMBL" id="KL197716">
    <property type="protein sequence ID" value="KDQ59266.1"/>
    <property type="molecule type" value="Genomic_DNA"/>
</dbReference>
<reference evidence="9" key="1">
    <citation type="journal article" date="2014" name="Proc. Natl. Acad. Sci. U.S.A.">
        <title>Extensive sampling of basidiomycete genomes demonstrates inadequacy of the white-rot/brown-rot paradigm for wood decay fungi.</title>
        <authorList>
            <person name="Riley R."/>
            <person name="Salamov A.A."/>
            <person name="Brown D.W."/>
            <person name="Nagy L.G."/>
            <person name="Floudas D."/>
            <person name="Held B.W."/>
            <person name="Levasseur A."/>
            <person name="Lombard V."/>
            <person name="Morin E."/>
            <person name="Otillar R."/>
            <person name="Lindquist E.A."/>
            <person name="Sun H."/>
            <person name="LaButti K.M."/>
            <person name="Schmutz J."/>
            <person name="Jabbour D."/>
            <person name="Luo H."/>
            <person name="Baker S.E."/>
            <person name="Pisabarro A.G."/>
            <person name="Walton J.D."/>
            <person name="Blanchette R.A."/>
            <person name="Henrissat B."/>
            <person name="Martin F."/>
            <person name="Cullen D."/>
            <person name="Hibbett D.S."/>
            <person name="Grigoriev I.V."/>
        </authorList>
    </citation>
    <scope>NUCLEOTIDE SEQUENCE [LARGE SCALE GENOMIC DNA]</scope>
    <source>
        <strain evidence="9">MUCL 33604</strain>
    </source>
</reference>
<proteinExistence type="inferred from homology"/>
<dbReference type="HOGENOM" id="CLU_004747_7_1_1"/>
<organism evidence="8 9">
    <name type="scientific">Jaapia argillacea MUCL 33604</name>
    <dbReference type="NCBI Taxonomy" id="933084"/>
    <lineage>
        <taxon>Eukaryota</taxon>
        <taxon>Fungi</taxon>
        <taxon>Dikarya</taxon>
        <taxon>Basidiomycota</taxon>
        <taxon>Agaricomycotina</taxon>
        <taxon>Agaricomycetes</taxon>
        <taxon>Agaricomycetidae</taxon>
        <taxon>Jaapiales</taxon>
        <taxon>Jaapiaceae</taxon>
        <taxon>Jaapia</taxon>
    </lineage>
</organism>
<dbReference type="GO" id="GO:0031625">
    <property type="term" value="F:ubiquitin protein ligase binding"/>
    <property type="evidence" value="ECO:0007669"/>
    <property type="project" value="InterPro"/>
</dbReference>
<dbReference type="Pfam" id="PF10557">
    <property type="entry name" value="Cullin_Nedd8"/>
    <property type="match status" value="1"/>
</dbReference>
<dbReference type="Gene3D" id="1.10.10.10">
    <property type="entry name" value="Winged helix-like DNA-binding domain superfamily/Winged helix DNA-binding domain"/>
    <property type="match status" value="1"/>
</dbReference>
<dbReference type="InterPro" id="IPR036317">
    <property type="entry name" value="Cullin_homology_sf"/>
</dbReference>
<dbReference type="Pfam" id="PF00888">
    <property type="entry name" value="Cullin"/>
    <property type="match status" value="1"/>
</dbReference>
<evidence type="ECO:0000256" key="5">
    <source>
        <dbReference type="RuleBase" id="RU003829"/>
    </source>
</evidence>
<evidence type="ECO:0000256" key="3">
    <source>
        <dbReference type="ARBA" id="ARBA00022843"/>
    </source>
</evidence>
<evidence type="ECO:0000259" key="7">
    <source>
        <dbReference type="PROSITE" id="PS50069"/>
    </source>
</evidence>
<sequence length="783" mass="89324">MSSVRRGKPKIKPPRKLGPAVSIEDTWSQLSKNIREIHNHNASNLSFEENHRFAYNMVLHKHGETLYNGVVELVGENLDELAKVEIIPSFPSGGDDDPVHQSQEGERLLKALRKVWDDHTSSMSKLRDILKYMDRVYTKSAQVPEIWDAGLHRFLKHIIRPPIEEHLVSAILKLVQIERDGYVINRSAVKGCVDVFLQLNEDKDGPSVYKRDLEPSVLRESEVFYAAEGRKLLDSCDAPEYLRRAEARFESEESRTHHYLSSQTSQPLRRILEAHLLTAHLPTVIAMPNSGLDTMVDFGKTEDLARLYRLCVMVPSGLPCLRKALKDSITRRGTDINASSVGGDGPDGDIDEEPPEAPKGKGKGKAKAPAGTQTLSLALKWVEDVLELKDRFDRIWKYSVQSDRDLESGMNEAFSNFINRNDKSPEFISLFIDDHLKKGLKGKTDTEVDAVLDKTITVFRYLSEKDIFERYYKGHLAKRLLLGRSVSDDAERGMLAKLKVECGFQFTQKLEGMFNDMKLSTDTMAAYRERLAQTTPPPIDISVIVMTSTFWPMSHSAATCTMPDDMLKSCKSFEQFYLSRHSGRRLSWQPSLGNADVRVTFKSRKHDLNVSTFALVILLLFEDVADGEFLTYEEIKSASGIPDVDLQRNLQSLACAKYKVLKKHPPGREINRDDSFSFNSDFSSPLQKIKISTVAAKVENTEERKETRDRIEEERKHQTEACIVRIMKDRKHMTHNDLVNEVTRQLSSRFQPNPLNIKKRIEGLIDREYLERCDDRKSYNYLA</sequence>
<dbReference type="FunFam" id="1.20.1310.10:FF:000036">
    <property type="entry name" value="SCF ubiquitin ligase subunit CulC, putative"/>
    <property type="match status" value="1"/>
</dbReference>
<dbReference type="InterPro" id="IPR036390">
    <property type="entry name" value="WH_DNA-bd_sf"/>
</dbReference>
<dbReference type="SMART" id="SM00884">
    <property type="entry name" value="Cullin_Nedd8"/>
    <property type="match status" value="1"/>
</dbReference>
<dbReference type="Pfam" id="PF26557">
    <property type="entry name" value="Cullin_AB"/>
    <property type="match status" value="1"/>
</dbReference>
<dbReference type="Gene3D" id="3.30.230.130">
    <property type="entry name" value="Cullin, Chain C, Domain 2"/>
    <property type="match status" value="1"/>
</dbReference>
<protein>
    <recommendedName>
        <fullName evidence="7">Cullin family profile domain-containing protein</fullName>
    </recommendedName>
</protein>
<dbReference type="SUPFAM" id="SSF46785">
    <property type="entry name" value="Winged helix' DNA-binding domain"/>
    <property type="match status" value="1"/>
</dbReference>
<evidence type="ECO:0000256" key="2">
    <source>
        <dbReference type="ARBA" id="ARBA00022499"/>
    </source>
</evidence>
<evidence type="ECO:0000256" key="4">
    <source>
        <dbReference type="PROSITE-ProRule" id="PRU00330"/>
    </source>
</evidence>
<dbReference type="InterPro" id="IPR016159">
    <property type="entry name" value="Cullin_repeat-like_dom_sf"/>
</dbReference>
<accession>A0A067Q9K2</accession>
<dbReference type="InterPro" id="IPR001373">
    <property type="entry name" value="Cullin_N"/>
</dbReference>
<evidence type="ECO:0000313" key="8">
    <source>
        <dbReference type="EMBL" id="KDQ59266.1"/>
    </source>
</evidence>
<dbReference type="InterPro" id="IPR045093">
    <property type="entry name" value="Cullin"/>
</dbReference>
<dbReference type="InterPro" id="IPR036388">
    <property type="entry name" value="WH-like_DNA-bd_sf"/>
</dbReference>
<dbReference type="InterPro" id="IPR016157">
    <property type="entry name" value="Cullin_CS"/>
</dbReference>